<dbReference type="InterPro" id="IPR027476">
    <property type="entry name" value="DppA_N"/>
</dbReference>
<gene>
    <name evidence="1" type="ORF">J4215_04980</name>
</gene>
<dbReference type="Gene3D" id="3.30.1360.130">
    <property type="entry name" value="Dipeptide transport protein"/>
    <property type="match status" value="1"/>
</dbReference>
<name>A0A8T4L5L8_9ARCH</name>
<sequence length="232" mass="26142">MRVFILFDLEGVTGYGCTNISGSTKEFAYSDVNAAIRGAKKGGATDIIVGDWHAYGGNLNPKKLVQPVRLEQYADRFEIQNQQIDRCFFLGCHAMAGTPNTVDPHTEEYYIQNAFVDNQKIGEVGLIAYYFSAMKIPVVLFEGSAEAMMEVREIMPDAVCVAVKRGFESLSPEESAKQIEDSAMLAIQTKPKLVYPKKQELRVEFTDGTQKTYREKNFQRIYDQFTIDLTET</sequence>
<dbReference type="Gene3D" id="3.40.50.10780">
    <property type="entry name" value="Dipeptide transport protein"/>
    <property type="match status" value="1"/>
</dbReference>
<dbReference type="Proteomes" id="UP000675968">
    <property type="component" value="Unassembled WGS sequence"/>
</dbReference>
<comment type="caution">
    <text evidence="1">The sequence shown here is derived from an EMBL/GenBank/DDBJ whole genome shotgun (WGS) entry which is preliminary data.</text>
</comment>
<evidence type="ECO:0000313" key="2">
    <source>
        <dbReference type="Proteomes" id="UP000675968"/>
    </source>
</evidence>
<protein>
    <submittedName>
        <fullName evidence="1">M55 family metallopeptidase</fullName>
    </submittedName>
</protein>
<dbReference type="Pfam" id="PF04951">
    <property type="entry name" value="Peptidase_M55"/>
    <property type="match status" value="1"/>
</dbReference>
<reference evidence="1" key="1">
    <citation type="submission" date="2021-03" db="EMBL/GenBank/DDBJ databases">
        <authorList>
            <person name="Jaffe A."/>
        </authorList>
    </citation>
    <scope>NUCLEOTIDE SEQUENCE</scope>
    <source>
        <strain evidence="1">RIFCSPLOWO2_01_FULL_AR10_48_17</strain>
    </source>
</reference>
<reference evidence="1" key="2">
    <citation type="submission" date="2021-05" db="EMBL/GenBank/DDBJ databases">
        <title>Protein family content uncovers lineage relationships and bacterial pathway maintenance mechanisms in DPANN archaea.</title>
        <authorList>
            <person name="Castelle C.J."/>
            <person name="Meheust R."/>
            <person name="Jaffe A.L."/>
            <person name="Seitz K."/>
            <person name="Gong X."/>
            <person name="Baker B.J."/>
            <person name="Banfield J.F."/>
        </authorList>
    </citation>
    <scope>NUCLEOTIDE SEQUENCE</scope>
    <source>
        <strain evidence="1">RIFCSPLOWO2_01_FULL_AR10_48_17</strain>
    </source>
</reference>
<accession>A0A8T4L5L8</accession>
<dbReference type="SUPFAM" id="SSF63992">
    <property type="entry name" value="Dipeptide transport protein"/>
    <property type="match status" value="1"/>
</dbReference>
<dbReference type="InterPro" id="IPR036177">
    <property type="entry name" value="Peptidase_M55_sf"/>
</dbReference>
<dbReference type="EMBL" id="JAGVWC010000011">
    <property type="protein sequence ID" value="MBS3061907.1"/>
    <property type="molecule type" value="Genomic_DNA"/>
</dbReference>
<evidence type="ECO:0000313" key="1">
    <source>
        <dbReference type="EMBL" id="MBS3061907.1"/>
    </source>
</evidence>
<proteinExistence type="predicted"/>
<dbReference type="AlphaFoldDB" id="A0A8T4L5L8"/>
<organism evidence="1 2">
    <name type="scientific">Candidatus Iainarchaeum sp</name>
    <dbReference type="NCBI Taxonomy" id="3101447"/>
    <lineage>
        <taxon>Archaea</taxon>
        <taxon>Candidatus Iainarchaeota</taxon>
        <taxon>Candidatus Iainarchaeia</taxon>
        <taxon>Candidatus Iainarchaeales</taxon>
        <taxon>Candidatus Iainarchaeaceae</taxon>
        <taxon>Candidatus Iainarchaeum</taxon>
    </lineage>
</organism>
<dbReference type="InterPro" id="IPR007035">
    <property type="entry name" value="Peptidase_M55"/>
</dbReference>